<protein>
    <submittedName>
        <fullName evidence="2">Putative N-acetylglucosamine kinase</fullName>
    </submittedName>
</protein>
<dbReference type="EMBL" id="CM001439">
    <property type="protein sequence ID" value="EHR53000.1"/>
    <property type="molecule type" value="Genomic_DNA"/>
</dbReference>
<dbReference type="STRING" id="882083.SacmaDRAFT_4826"/>
<gene>
    <name evidence="2" type="ORF">SacmaDRAFT_4826</name>
</gene>
<dbReference type="eggNOG" id="COG2971">
    <property type="taxonomic scope" value="Bacteria"/>
</dbReference>
<dbReference type="PANTHER" id="PTHR43190:SF3">
    <property type="entry name" value="N-ACETYL-D-GLUCOSAMINE KINASE"/>
    <property type="match status" value="1"/>
</dbReference>
<evidence type="ECO:0000259" key="1">
    <source>
        <dbReference type="Pfam" id="PF01869"/>
    </source>
</evidence>
<keyword evidence="2" id="KW-0808">Transferase</keyword>
<feature type="domain" description="ATPase BadF/BadG/BcrA/BcrD type" evidence="1">
    <location>
        <begin position="7"/>
        <end position="295"/>
    </location>
</feature>
<evidence type="ECO:0000313" key="3">
    <source>
        <dbReference type="Proteomes" id="UP000004926"/>
    </source>
</evidence>
<reference evidence="2 3" key="1">
    <citation type="journal article" date="2012" name="Stand. Genomic Sci.">
        <title>Genome sequence of the ocean sediment bacterium Saccharomonospora marina type strain (XMU15(T)).</title>
        <authorList>
            <person name="Klenk H.P."/>
            <person name="Lu M."/>
            <person name="Lucas S."/>
            <person name="Lapidus A."/>
            <person name="Copeland A."/>
            <person name="Pitluck S."/>
            <person name="Goodwin L.A."/>
            <person name="Han C."/>
            <person name="Tapia R."/>
            <person name="Brambilla E.M."/>
            <person name="Potter G."/>
            <person name="Land M."/>
            <person name="Ivanova N."/>
            <person name="Rohde M."/>
            <person name="Goker M."/>
            <person name="Detter J.C."/>
            <person name="Li W.J."/>
            <person name="Kyrpides N.C."/>
            <person name="Woyke T."/>
        </authorList>
    </citation>
    <scope>NUCLEOTIDE SEQUENCE [LARGE SCALE GENOMIC DNA]</scope>
    <source>
        <strain evidence="2 3">XMU15</strain>
    </source>
</reference>
<dbReference type="RefSeq" id="WP_009156378.1">
    <property type="nucleotide sequence ID" value="NZ_CM001439.1"/>
</dbReference>
<proteinExistence type="predicted"/>
<dbReference type="SUPFAM" id="SSF53067">
    <property type="entry name" value="Actin-like ATPase domain"/>
    <property type="match status" value="2"/>
</dbReference>
<evidence type="ECO:0000313" key="2">
    <source>
        <dbReference type="EMBL" id="EHR53000.1"/>
    </source>
</evidence>
<dbReference type="InterPro" id="IPR043129">
    <property type="entry name" value="ATPase_NBD"/>
</dbReference>
<dbReference type="Gene3D" id="3.30.420.40">
    <property type="match status" value="2"/>
</dbReference>
<organism evidence="2 3">
    <name type="scientific">Saccharomonospora marina XMU15</name>
    <dbReference type="NCBI Taxonomy" id="882083"/>
    <lineage>
        <taxon>Bacteria</taxon>
        <taxon>Bacillati</taxon>
        <taxon>Actinomycetota</taxon>
        <taxon>Actinomycetes</taxon>
        <taxon>Pseudonocardiales</taxon>
        <taxon>Pseudonocardiaceae</taxon>
        <taxon>Saccharomonospora</taxon>
    </lineage>
</organism>
<keyword evidence="3" id="KW-1185">Reference proteome</keyword>
<sequence length="311" mass="31260">MKPGFVVGVDAGGSSTRAVAVDASGQVLGFAKAGGGNPNSRPPRQAAEAIASSIAEATAGLAGRDLRACVIGLAGRSKLTNPTFAAIFQQAMAGFAVSPAVVSDADAAFASATAQPDGTVLVAGTGSIAARIRDRRTVATVGGYGWLLGDEGSGFWLGREAVRATLDGLARGHLGVLGQAVLSSAAVDPDDPRAAHRLITEVNGQPPVRLDRFAPLVSRAHEAGDPVALTIVERAAGLLMETAKAARDEGERTPIVLAGSVLGVTSPVGALVREGLAESHVLSSGDGVLGAAWLAAVRGFGESAARPRRVP</sequence>
<dbReference type="GO" id="GO:0016301">
    <property type="term" value="F:kinase activity"/>
    <property type="evidence" value="ECO:0007669"/>
    <property type="project" value="UniProtKB-KW"/>
</dbReference>
<dbReference type="OrthoDB" id="8701357at2"/>
<dbReference type="Pfam" id="PF01869">
    <property type="entry name" value="BcrAD_BadFG"/>
    <property type="match status" value="1"/>
</dbReference>
<dbReference type="AlphaFoldDB" id="H5X004"/>
<dbReference type="InterPro" id="IPR052519">
    <property type="entry name" value="Euk-type_GlcNAc_Kinase"/>
</dbReference>
<dbReference type="HOGENOM" id="CLU_016274_3_0_11"/>
<name>H5X004_9PSEU</name>
<dbReference type="Proteomes" id="UP000004926">
    <property type="component" value="Chromosome"/>
</dbReference>
<keyword evidence="2" id="KW-0418">Kinase</keyword>
<dbReference type="InterPro" id="IPR002731">
    <property type="entry name" value="ATPase_BadF"/>
</dbReference>
<accession>H5X004</accession>
<dbReference type="PANTHER" id="PTHR43190">
    <property type="entry name" value="N-ACETYL-D-GLUCOSAMINE KINASE"/>
    <property type="match status" value="1"/>
</dbReference>